<comment type="caution">
    <text evidence="3">The sequence shown here is derived from an EMBL/GenBank/DDBJ whole genome shotgun (WGS) entry which is preliminary data.</text>
</comment>
<evidence type="ECO:0000256" key="1">
    <source>
        <dbReference type="SAM" id="MobiDB-lite"/>
    </source>
</evidence>
<sequence length="177" mass="19222">MKITDPAGGEWTVRRQVGAWRRRTRVRWAFEVMDPGLADELVLLIGIPALALTLVLLVLALVELALLLVTLPVVLLLRAMRVIGWGVVVVHTAPPVAVEKETGSVRLRRSRFSTTVLQVGTLAGSARLRGAIAEHLRQGGDVTDPVVDQWLADEHGTVVSREPTLAPEPDKPTTKPA</sequence>
<name>A0A1Q8CUC5_9PSEU</name>
<protein>
    <submittedName>
        <fullName evidence="3">Uncharacterized protein</fullName>
    </submittedName>
</protein>
<dbReference type="STRING" id="1912961.BU204_09150"/>
<evidence type="ECO:0000256" key="2">
    <source>
        <dbReference type="SAM" id="Phobius"/>
    </source>
</evidence>
<feature type="transmembrane region" description="Helical" evidence="2">
    <location>
        <begin position="41"/>
        <end position="71"/>
    </location>
</feature>
<keyword evidence="4" id="KW-1185">Reference proteome</keyword>
<reference evidence="3 4" key="1">
    <citation type="submission" date="2016-12" db="EMBL/GenBank/DDBJ databases">
        <title>The draft genome sequence of Actinophytocola sp. 11-183.</title>
        <authorList>
            <person name="Wang W."/>
            <person name="Yuan L."/>
        </authorList>
    </citation>
    <scope>NUCLEOTIDE SEQUENCE [LARGE SCALE GENOMIC DNA]</scope>
    <source>
        <strain evidence="3 4">11-183</strain>
    </source>
</reference>
<feature type="region of interest" description="Disordered" evidence="1">
    <location>
        <begin position="158"/>
        <end position="177"/>
    </location>
</feature>
<evidence type="ECO:0000313" key="4">
    <source>
        <dbReference type="Proteomes" id="UP000185596"/>
    </source>
</evidence>
<gene>
    <name evidence="3" type="ORF">BU204_09150</name>
</gene>
<accession>A0A1Q8CUC5</accession>
<organism evidence="3 4">
    <name type="scientific">Actinophytocola xanthii</name>
    <dbReference type="NCBI Taxonomy" id="1912961"/>
    <lineage>
        <taxon>Bacteria</taxon>
        <taxon>Bacillati</taxon>
        <taxon>Actinomycetota</taxon>
        <taxon>Actinomycetes</taxon>
        <taxon>Pseudonocardiales</taxon>
        <taxon>Pseudonocardiaceae</taxon>
    </lineage>
</organism>
<dbReference type="EMBL" id="MSIE01000013">
    <property type="protein sequence ID" value="OLF17965.1"/>
    <property type="molecule type" value="Genomic_DNA"/>
</dbReference>
<keyword evidence="2" id="KW-0812">Transmembrane</keyword>
<dbReference type="AlphaFoldDB" id="A0A1Q8CUC5"/>
<dbReference type="Proteomes" id="UP000185596">
    <property type="component" value="Unassembled WGS sequence"/>
</dbReference>
<feature type="compositionally biased region" description="Basic and acidic residues" evidence="1">
    <location>
        <begin position="168"/>
        <end position="177"/>
    </location>
</feature>
<keyword evidence="2" id="KW-1133">Transmembrane helix</keyword>
<proteinExistence type="predicted"/>
<evidence type="ECO:0000313" key="3">
    <source>
        <dbReference type="EMBL" id="OLF17965.1"/>
    </source>
</evidence>
<keyword evidence="2" id="KW-0472">Membrane</keyword>